<feature type="compositionally biased region" description="Polar residues" evidence="1">
    <location>
        <begin position="600"/>
        <end position="612"/>
    </location>
</feature>
<name>A0A0L0MZ11_TOLOC</name>
<protein>
    <submittedName>
        <fullName evidence="2">Uncharacterized protein</fullName>
    </submittedName>
</protein>
<dbReference type="Proteomes" id="UP000036947">
    <property type="component" value="Unassembled WGS sequence"/>
</dbReference>
<sequence>MEQVNGQRKRPRTQSNDKSTSQPAKVSRTLSFRECAAPTLELAKPHILVTARLPTNALNTDWSMGKNRPIHPGHVDKLVATFKQGDLRRAARENHLVVLSTRDQITTMGRHIGEDLTLCNEIPSTTSNVYDFTDWLSINQGQKLEVMCGQHRIKALERYVKETDSNPMNLWWPCIIMNRDTLPEDMNIKLRVNRHTMALADNHGEIWNQLVTAHQSNPSLFQGKATEIEEEAANIIMLNSISRFPKSRMATIWRNERWREAATNWCSFPMGSQTFAISQWHWMSSLRIDEYWFAFFDRVRLTLAKIGQPGKQSMTLKDWRQIWETYQSETGIRDLFFTTSPDEATPSTTRRRAFLRDVSDEDYEHIYDAIGKLGPASFPPIHKILQLSKQEGNVLGQVMEDVVKWVNNHLSTAVNNCSTNKPLLREDLVPRLSRFVDNGGLLQETKARVSARMKLTGTPDKVASHLMQQEILDYTLDNMKTFIKLEKEAAVDQSLTLDGSGYAGRFRIPAWAYLLETVRRYVGDELRPAWAPGQSEDNADQTRGPTQALADAFCQYARGLPQLSGNHSLQREMNTPEFQGALAAWLSTIGPSRVVDGPRNPNNEASLLTATETRGRPGTPSGQAPRTPADVADPPTSQAVEGQAKALAAAEGGGQGQAGPCGKDSHHQTSTGGPSRAPASQQRQDKQKKALPSSQHKQKKAPKEVPDWMEEIVKKKR</sequence>
<comment type="caution">
    <text evidence="2">The sequence shown here is derived from an EMBL/GenBank/DDBJ whole genome shotgun (WGS) entry which is preliminary data.</text>
</comment>
<dbReference type="EMBL" id="LFRF01000041">
    <property type="protein sequence ID" value="KND87128.1"/>
    <property type="molecule type" value="Genomic_DNA"/>
</dbReference>
<proteinExistence type="predicted"/>
<evidence type="ECO:0000256" key="1">
    <source>
        <dbReference type="SAM" id="MobiDB-lite"/>
    </source>
</evidence>
<feature type="compositionally biased region" description="Polar residues" evidence="1">
    <location>
        <begin position="668"/>
        <end position="682"/>
    </location>
</feature>
<feature type="compositionally biased region" description="Low complexity" evidence="1">
    <location>
        <begin position="638"/>
        <end position="650"/>
    </location>
</feature>
<dbReference type="OrthoDB" id="5152434at2759"/>
<gene>
    <name evidence="2" type="ORF">TOPH_08250</name>
</gene>
<reference evidence="2 3" key="1">
    <citation type="journal article" date="2015" name="BMC Genomics">
        <title>The genome of the truffle-parasite Tolypocladium ophioglossoides and the evolution of antifungal peptaibiotics.</title>
        <authorList>
            <person name="Quandt C.A."/>
            <person name="Bushley K.E."/>
            <person name="Spatafora J.W."/>
        </authorList>
    </citation>
    <scope>NUCLEOTIDE SEQUENCE [LARGE SCALE GENOMIC DNA]</scope>
    <source>
        <strain evidence="2 3">CBS 100239</strain>
    </source>
</reference>
<feature type="region of interest" description="Disordered" evidence="1">
    <location>
        <begin position="593"/>
        <end position="717"/>
    </location>
</feature>
<evidence type="ECO:0000313" key="3">
    <source>
        <dbReference type="Proteomes" id="UP000036947"/>
    </source>
</evidence>
<dbReference type="AlphaFoldDB" id="A0A0L0MZ11"/>
<evidence type="ECO:0000313" key="2">
    <source>
        <dbReference type="EMBL" id="KND87128.1"/>
    </source>
</evidence>
<feature type="compositionally biased region" description="Polar residues" evidence="1">
    <location>
        <begin position="13"/>
        <end position="30"/>
    </location>
</feature>
<keyword evidence="3" id="KW-1185">Reference proteome</keyword>
<feature type="region of interest" description="Disordered" evidence="1">
    <location>
        <begin position="1"/>
        <end position="30"/>
    </location>
</feature>
<organism evidence="2 3">
    <name type="scientific">Tolypocladium ophioglossoides (strain CBS 100239)</name>
    <name type="common">Snaketongue truffleclub</name>
    <name type="synonym">Elaphocordyceps ophioglossoides</name>
    <dbReference type="NCBI Taxonomy" id="1163406"/>
    <lineage>
        <taxon>Eukaryota</taxon>
        <taxon>Fungi</taxon>
        <taxon>Dikarya</taxon>
        <taxon>Ascomycota</taxon>
        <taxon>Pezizomycotina</taxon>
        <taxon>Sordariomycetes</taxon>
        <taxon>Hypocreomycetidae</taxon>
        <taxon>Hypocreales</taxon>
        <taxon>Ophiocordycipitaceae</taxon>
        <taxon>Tolypocladium</taxon>
    </lineage>
</organism>
<accession>A0A0L0MZ11</accession>